<evidence type="ECO:0000313" key="2">
    <source>
        <dbReference type="EMBL" id="WGS65916.1"/>
    </source>
</evidence>
<keyword evidence="3" id="KW-1185">Reference proteome</keyword>
<proteinExistence type="predicted"/>
<dbReference type="InterPro" id="IPR013216">
    <property type="entry name" value="Methyltransf_11"/>
</dbReference>
<evidence type="ECO:0000259" key="1">
    <source>
        <dbReference type="Pfam" id="PF08241"/>
    </source>
</evidence>
<keyword evidence="2" id="KW-0489">Methyltransferase</keyword>
<reference evidence="2 3" key="1">
    <citation type="submission" date="2021-02" db="EMBL/GenBank/DDBJ databases">
        <title>Characterization of Marinitoga sp. nov. str. BP5-C20A.</title>
        <authorList>
            <person name="Erauso G."/>
            <person name="Postec A."/>
        </authorList>
    </citation>
    <scope>NUCLEOTIDE SEQUENCE [LARGE SCALE GENOMIC DNA]</scope>
    <source>
        <strain evidence="2 3">BP5-C20A</strain>
    </source>
</reference>
<accession>A0ABY8PTF4</accession>
<dbReference type="Proteomes" id="UP001232493">
    <property type="component" value="Chromosome"/>
</dbReference>
<dbReference type="PANTHER" id="PTHR45036:SF1">
    <property type="entry name" value="METHYLTRANSFERASE LIKE 7A"/>
    <property type="match status" value="1"/>
</dbReference>
<gene>
    <name evidence="2" type="ORF">JRV97_05050</name>
</gene>
<dbReference type="Gene3D" id="3.40.50.150">
    <property type="entry name" value="Vaccinia Virus protein VP39"/>
    <property type="match status" value="1"/>
</dbReference>
<organism evidence="2 3">
    <name type="scientific">Marinitoga aeolica</name>
    <dbReference type="NCBI Taxonomy" id="2809031"/>
    <lineage>
        <taxon>Bacteria</taxon>
        <taxon>Thermotogati</taxon>
        <taxon>Thermotogota</taxon>
        <taxon>Thermotogae</taxon>
        <taxon>Petrotogales</taxon>
        <taxon>Petrotogaceae</taxon>
        <taxon>Marinitoga</taxon>
    </lineage>
</organism>
<dbReference type="GO" id="GO:0008168">
    <property type="term" value="F:methyltransferase activity"/>
    <property type="evidence" value="ECO:0007669"/>
    <property type="project" value="UniProtKB-KW"/>
</dbReference>
<dbReference type="EMBL" id="CP069362">
    <property type="protein sequence ID" value="WGS65916.1"/>
    <property type="molecule type" value="Genomic_DNA"/>
</dbReference>
<protein>
    <submittedName>
        <fullName evidence="2">Class I SAM-dependent methyltransferase</fullName>
    </submittedName>
</protein>
<dbReference type="InterPro" id="IPR052356">
    <property type="entry name" value="Thiol_S-MT"/>
</dbReference>
<dbReference type="InterPro" id="IPR029063">
    <property type="entry name" value="SAM-dependent_MTases_sf"/>
</dbReference>
<keyword evidence="2" id="KW-0808">Transferase</keyword>
<feature type="domain" description="Methyltransferase type 11" evidence="1">
    <location>
        <begin position="42"/>
        <end position="137"/>
    </location>
</feature>
<dbReference type="SUPFAM" id="SSF53335">
    <property type="entry name" value="S-adenosyl-L-methionine-dependent methyltransferases"/>
    <property type="match status" value="1"/>
</dbReference>
<dbReference type="PANTHER" id="PTHR45036">
    <property type="entry name" value="METHYLTRANSFERASE LIKE 7B"/>
    <property type="match status" value="1"/>
</dbReference>
<dbReference type="GO" id="GO:0032259">
    <property type="term" value="P:methylation"/>
    <property type="evidence" value="ECO:0007669"/>
    <property type="project" value="UniProtKB-KW"/>
</dbReference>
<dbReference type="Pfam" id="PF08241">
    <property type="entry name" value="Methyltransf_11"/>
    <property type="match status" value="1"/>
</dbReference>
<evidence type="ECO:0000313" key="3">
    <source>
        <dbReference type="Proteomes" id="UP001232493"/>
    </source>
</evidence>
<dbReference type="RefSeq" id="WP_281000810.1">
    <property type="nucleotide sequence ID" value="NZ_CP069362.1"/>
</dbReference>
<name>A0ABY8PTF4_9BACT</name>
<dbReference type="CDD" id="cd02440">
    <property type="entry name" value="AdoMet_MTases"/>
    <property type="match status" value="1"/>
</dbReference>
<sequence length="200" mass="23621">MNTSKKYDNVAKWYDYFEGYIEKKLFSNFRKKLFENIDGKFLELGVGTGKNLLYYPENFEGYAIDFSKKMIEIAKKRKNQLGFKNIEILQMDIENLQFEDNTFDTVFSSFVFCTVPDPIKGLKEARRVLKNTGKAVFLEHMKSASFINNIFLYMMNPFTKLLLGTSMIRETEKNIEKSGFKIEKTYYLYKDIVRLIIARK</sequence>